<dbReference type="STRING" id="71717.A0A4Y7TDJ3"/>
<comment type="subcellular location">
    <subcellularLocation>
        <location evidence="3">Chromosome</location>
        <location evidence="3">Centromere</location>
        <location evidence="3">Kinetochore</location>
    </subcellularLocation>
    <subcellularLocation>
        <location evidence="2">Cytoplasm</location>
        <location evidence="2">Cytoskeleton</location>
        <location evidence="2">Spindle</location>
    </subcellularLocation>
    <subcellularLocation>
        <location evidence="1">Nucleus</location>
    </subcellularLocation>
</comment>
<dbReference type="GO" id="GO:0008608">
    <property type="term" value="P:attachment of spindle microtubules to kinetochore"/>
    <property type="evidence" value="ECO:0007669"/>
    <property type="project" value="InterPro"/>
</dbReference>
<keyword evidence="9" id="KW-0206">Cytoskeleton</keyword>
<dbReference type="Pfam" id="PF08287">
    <property type="entry name" value="DASH_Spc19"/>
    <property type="match status" value="1"/>
</dbReference>
<protein>
    <recommendedName>
        <fullName evidence="5">DASH complex subunit SPC19</fullName>
    </recommendedName>
    <alternativeName>
        <fullName evidence="12">Outer kinetochore protein SPC19</fullName>
    </alternativeName>
</protein>
<accession>A0A4Y7TDJ3</accession>
<evidence type="ECO:0000256" key="9">
    <source>
        <dbReference type="ARBA" id="ARBA00023212"/>
    </source>
</evidence>
<evidence type="ECO:0000256" key="7">
    <source>
        <dbReference type="ARBA" id="ARBA00022490"/>
    </source>
</evidence>
<keyword evidence="8" id="KW-0995">Kinetochore</keyword>
<evidence type="ECO:0000256" key="8">
    <source>
        <dbReference type="ARBA" id="ARBA00022838"/>
    </source>
</evidence>
<evidence type="ECO:0000256" key="13">
    <source>
        <dbReference type="SAM" id="Coils"/>
    </source>
</evidence>
<evidence type="ECO:0000313" key="14">
    <source>
        <dbReference type="EMBL" id="TEB32210.1"/>
    </source>
</evidence>
<evidence type="ECO:0000256" key="11">
    <source>
        <dbReference type="ARBA" id="ARBA00023328"/>
    </source>
</evidence>
<feature type="coiled-coil region" evidence="13">
    <location>
        <begin position="103"/>
        <end position="175"/>
    </location>
</feature>
<evidence type="ECO:0000256" key="4">
    <source>
        <dbReference type="ARBA" id="ARBA00008952"/>
    </source>
</evidence>
<dbReference type="GO" id="GO:0042729">
    <property type="term" value="C:DASH complex"/>
    <property type="evidence" value="ECO:0007669"/>
    <property type="project" value="InterPro"/>
</dbReference>
<keyword evidence="6" id="KW-0158">Chromosome</keyword>
<keyword evidence="11" id="KW-0137">Centromere</keyword>
<dbReference type="OrthoDB" id="3361333at2759"/>
<evidence type="ECO:0000256" key="6">
    <source>
        <dbReference type="ARBA" id="ARBA00022454"/>
    </source>
</evidence>
<reference evidence="14 15" key="1">
    <citation type="journal article" date="2019" name="Nat. Ecol. Evol.">
        <title>Megaphylogeny resolves global patterns of mushroom evolution.</title>
        <authorList>
            <person name="Varga T."/>
            <person name="Krizsan K."/>
            <person name="Foldi C."/>
            <person name="Dima B."/>
            <person name="Sanchez-Garcia M."/>
            <person name="Sanchez-Ramirez S."/>
            <person name="Szollosi G.J."/>
            <person name="Szarkandi J.G."/>
            <person name="Papp V."/>
            <person name="Albert L."/>
            <person name="Andreopoulos W."/>
            <person name="Angelini C."/>
            <person name="Antonin V."/>
            <person name="Barry K.W."/>
            <person name="Bougher N.L."/>
            <person name="Buchanan P."/>
            <person name="Buyck B."/>
            <person name="Bense V."/>
            <person name="Catcheside P."/>
            <person name="Chovatia M."/>
            <person name="Cooper J."/>
            <person name="Damon W."/>
            <person name="Desjardin D."/>
            <person name="Finy P."/>
            <person name="Geml J."/>
            <person name="Haridas S."/>
            <person name="Hughes K."/>
            <person name="Justo A."/>
            <person name="Karasinski D."/>
            <person name="Kautmanova I."/>
            <person name="Kiss B."/>
            <person name="Kocsube S."/>
            <person name="Kotiranta H."/>
            <person name="LaButti K.M."/>
            <person name="Lechner B.E."/>
            <person name="Liimatainen K."/>
            <person name="Lipzen A."/>
            <person name="Lukacs Z."/>
            <person name="Mihaltcheva S."/>
            <person name="Morgado L.N."/>
            <person name="Niskanen T."/>
            <person name="Noordeloos M.E."/>
            <person name="Ohm R.A."/>
            <person name="Ortiz-Santana B."/>
            <person name="Ovrebo C."/>
            <person name="Racz N."/>
            <person name="Riley R."/>
            <person name="Savchenko A."/>
            <person name="Shiryaev A."/>
            <person name="Soop K."/>
            <person name="Spirin V."/>
            <person name="Szebenyi C."/>
            <person name="Tomsovsky M."/>
            <person name="Tulloss R.E."/>
            <person name="Uehling J."/>
            <person name="Grigoriev I.V."/>
            <person name="Vagvolgyi C."/>
            <person name="Papp T."/>
            <person name="Martin F.M."/>
            <person name="Miettinen O."/>
            <person name="Hibbett D.S."/>
            <person name="Nagy L.G."/>
        </authorList>
    </citation>
    <scope>NUCLEOTIDE SEQUENCE [LARGE SCALE GENOMIC DNA]</scope>
    <source>
        <strain evidence="14 15">FP101781</strain>
    </source>
</reference>
<sequence length="176" mass="19834">MSRLSRLPLKGRESVFTGGPEQYIGDAYASCPPSLEECVAAMEDCCEEAYEAQLLLRNGTKDLPRMTKVLENEKVFLLVTESTVRRYQSALIDEIEPNVSALISKAEQGLSTLEKKESSLQSKIENAQSRARAPTVTTAVQKSDARRLNLMVKQRERLEQQVRAMEEEILELERKA</sequence>
<evidence type="ECO:0000256" key="3">
    <source>
        <dbReference type="ARBA" id="ARBA00004629"/>
    </source>
</evidence>
<comment type="caution">
    <text evidence="14">The sequence shown here is derived from an EMBL/GenBank/DDBJ whole genome shotgun (WGS) entry which is preliminary data.</text>
</comment>
<dbReference type="PANTHER" id="PTHR28262:SF1">
    <property type="entry name" value="DASH COMPLEX SUBUNIT SPC19"/>
    <property type="match status" value="1"/>
</dbReference>
<dbReference type="InterPro" id="IPR013251">
    <property type="entry name" value="DASH_Spc19"/>
</dbReference>
<dbReference type="EMBL" id="QPFP01000016">
    <property type="protein sequence ID" value="TEB32210.1"/>
    <property type="molecule type" value="Genomic_DNA"/>
</dbReference>
<comment type="similarity">
    <text evidence="4">Belongs to the DASH complex SPC19 family.</text>
</comment>
<proteinExistence type="inferred from homology"/>
<dbReference type="Proteomes" id="UP000298030">
    <property type="component" value="Unassembled WGS sequence"/>
</dbReference>
<keyword evidence="10" id="KW-0539">Nucleus</keyword>
<evidence type="ECO:0000313" key="15">
    <source>
        <dbReference type="Proteomes" id="UP000298030"/>
    </source>
</evidence>
<gene>
    <name evidence="14" type="ORF">FA13DRAFT_1791037</name>
</gene>
<keyword evidence="13" id="KW-0175">Coiled coil</keyword>
<dbReference type="GO" id="GO:0005876">
    <property type="term" value="C:spindle microtubule"/>
    <property type="evidence" value="ECO:0007669"/>
    <property type="project" value="InterPro"/>
</dbReference>
<evidence type="ECO:0000256" key="12">
    <source>
        <dbReference type="ARBA" id="ARBA00032583"/>
    </source>
</evidence>
<dbReference type="PANTHER" id="PTHR28262">
    <property type="entry name" value="DASH COMPLEX SUBUNIT SPC19"/>
    <property type="match status" value="1"/>
</dbReference>
<evidence type="ECO:0000256" key="5">
    <source>
        <dbReference type="ARBA" id="ARBA00016329"/>
    </source>
</evidence>
<evidence type="ECO:0000256" key="1">
    <source>
        <dbReference type="ARBA" id="ARBA00004123"/>
    </source>
</evidence>
<evidence type="ECO:0000256" key="2">
    <source>
        <dbReference type="ARBA" id="ARBA00004186"/>
    </source>
</evidence>
<evidence type="ECO:0000256" key="10">
    <source>
        <dbReference type="ARBA" id="ARBA00023242"/>
    </source>
</evidence>
<keyword evidence="15" id="KW-1185">Reference proteome</keyword>
<organism evidence="14 15">
    <name type="scientific">Coprinellus micaceus</name>
    <name type="common">Glistening ink-cap mushroom</name>
    <name type="synonym">Coprinus micaceus</name>
    <dbReference type="NCBI Taxonomy" id="71717"/>
    <lineage>
        <taxon>Eukaryota</taxon>
        <taxon>Fungi</taxon>
        <taxon>Dikarya</taxon>
        <taxon>Basidiomycota</taxon>
        <taxon>Agaricomycotina</taxon>
        <taxon>Agaricomycetes</taxon>
        <taxon>Agaricomycetidae</taxon>
        <taxon>Agaricales</taxon>
        <taxon>Agaricineae</taxon>
        <taxon>Psathyrellaceae</taxon>
        <taxon>Coprinellus</taxon>
    </lineage>
</organism>
<keyword evidence="7" id="KW-0963">Cytoplasm</keyword>
<name>A0A4Y7TDJ3_COPMI</name>
<dbReference type="AlphaFoldDB" id="A0A4Y7TDJ3"/>